<dbReference type="PANTHER" id="PTHR30570">
    <property type="entry name" value="PERIPLASMIC PHOSPHATE BINDING COMPONENT OF PHOSPHATE ABC TRANSPORTER"/>
    <property type="match status" value="1"/>
</dbReference>
<dbReference type="PANTHER" id="PTHR30570:SF1">
    <property type="entry name" value="PHOSPHATE-BINDING PROTEIN PSTS"/>
    <property type="match status" value="1"/>
</dbReference>
<feature type="domain" description="PBP" evidence="2">
    <location>
        <begin position="69"/>
        <end position="304"/>
    </location>
</feature>
<protein>
    <submittedName>
        <fullName evidence="3">Phosphate-binding protein PstS 1</fullName>
    </submittedName>
</protein>
<dbReference type="AlphaFoldDB" id="A0A5B9QKL3"/>
<keyword evidence="1" id="KW-0732">Signal</keyword>
<proteinExistence type="predicted"/>
<dbReference type="RefSeq" id="WP_202908796.1">
    <property type="nucleotide sequence ID" value="NZ_CP042914.1"/>
</dbReference>
<sequence>MIPVAEVARLWTMRQPIQTLASTATARRQHVQTLASSATVWRQPIQTLASSATAMSLLLVLLLAGCGSQTSSESTTVVLTGSSTVAPLMSEIGKRFEQTHPGVRVDVQSGGSSRGVADVRRGLADIGMVSRALKADEQELHAVTIARDGIGMIVHRDNPVAVLTDAQIVDIFTGQVQNWNEVGGNDAPITVVNKAEGRSTLELFLQHFELDNQAVQADVVIGDNEQGVKTVAGNPHAIGYVSIGTAEYDAAAGVPIRLLPLGGVEASIANVQNGSFPLSRPLNLVFREQDAPLPQGLAGALVEFARSPAMHATIKEQYFVPLSP</sequence>
<dbReference type="Gene3D" id="3.40.190.10">
    <property type="entry name" value="Periplasmic binding protein-like II"/>
    <property type="match status" value="2"/>
</dbReference>
<evidence type="ECO:0000313" key="4">
    <source>
        <dbReference type="Proteomes" id="UP000325286"/>
    </source>
</evidence>
<evidence type="ECO:0000313" key="3">
    <source>
        <dbReference type="EMBL" id="QEG39608.1"/>
    </source>
</evidence>
<gene>
    <name evidence="3" type="primary">pstS1</name>
    <name evidence="3" type="ORF">UC8_16040</name>
</gene>
<organism evidence="3 4">
    <name type="scientific">Roseimaritima ulvae</name>
    <dbReference type="NCBI Taxonomy" id="980254"/>
    <lineage>
        <taxon>Bacteria</taxon>
        <taxon>Pseudomonadati</taxon>
        <taxon>Planctomycetota</taxon>
        <taxon>Planctomycetia</taxon>
        <taxon>Pirellulales</taxon>
        <taxon>Pirellulaceae</taxon>
        <taxon>Roseimaritima</taxon>
    </lineage>
</organism>
<name>A0A5B9QKL3_9BACT</name>
<dbReference type="CDD" id="cd13653">
    <property type="entry name" value="PBP2_phosphate_like_1"/>
    <property type="match status" value="1"/>
</dbReference>
<reference evidence="3 4" key="1">
    <citation type="submission" date="2019-08" db="EMBL/GenBank/DDBJ databases">
        <title>Deep-cultivation of Planctomycetes and their phenomic and genomic characterization uncovers novel biology.</title>
        <authorList>
            <person name="Wiegand S."/>
            <person name="Jogler M."/>
            <person name="Boedeker C."/>
            <person name="Pinto D."/>
            <person name="Vollmers J."/>
            <person name="Rivas-Marin E."/>
            <person name="Kohn T."/>
            <person name="Peeters S.H."/>
            <person name="Heuer A."/>
            <person name="Rast P."/>
            <person name="Oberbeckmann S."/>
            <person name="Bunk B."/>
            <person name="Jeske O."/>
            <person name="Meyerdierks A."/>
            <person name="Storesund J.E."/>
            <person name="Kallscheuer N."/>
            <person name="Luecker S."/>
            <person name="Lage O.M."/>
            <person name="Pohl T."/>
            <person name="Merkel B.J."/>
            <person name="Hornburger P."/>
            <person name="Mueller R.-W."/>
            <person name="Bruemmer F."/>
            <person name="Labrenz M."/>
            <person name="Spormann A.M."/>
            <person name="Op den Camp H."/>
            <person name="Overmann J."/>
            <person name="Amann R."/>
            <person name="Jetten M.S.M."/>
            <person name="Mascher T."/>
            <person name="Medema M.H."/>
            <person name="Devos D.P."/>
            <person name="Kaster A.-K."/>
            <person name="Ovreas L."/>
            <person name="Rohde M."/>
            <person name="Galperin M.Y."/>
            <person name="Jogler C."/>
        </authorList>
    </citation>
    <scope>NUCLEOTIDE SEQUENCE [LARGE SCALE GENOMIC DNA]</scope>
    <source>
        <strain evidence="3 4">UC8</strain>
    </source>
</reference>
<dbReference type="SUPFAM" id="SSF53850">
    <property type="entry name" value="Periplasmic binding protein-like II"/>
    <property type="match status" value="1"/>
</dbReference>
<dbReference type="EMBL" id="CP042914">
    <property type="protein sequence ID" value="QEG39608.1"/>
    <property type="molecule type" value="Genomic_DNA"/>
</dbReference>
<dbReference type="Proteomes" id="UP000325286">
    <property type="component" value="Chromosome"/>
</dbReference>
<keyword evidence="4" id="KW-1185">Reference proteome</keyword>
<evidence type="ECO:0000259" key="2">
    <source>
        <dbReference type="Pfam" id="PF12849"/>
    </source>
</evidence>
<dbReference type="Pfam" id="PF12849">
    <property type="entry name" value="PBP_like_2"/>
    <property type="match status" value="1"/>
</dbReference>
<accession>A0A5B9QKL3</accession>
<dbReference type="InterPro" id="IPR050811">
    <property type="entry name" value="Phosphate_ABC_transporter"/>
</dbReference>
<dbReference type="KEGG" id="rul:UC8_16040"/>
<dbReference type="InterPro" id="IPR024370">
    <property type="entry name" value="PBP_domain"/>
</dbReference>
<evidence type="ECO:0000256" key="1">
    <source>
        <dbReference type="ARBA" id="ARBA00022729"/>
    </source>
</evidence>